<dbReference type="PRINTS" id="PR00111">
    <property type="entry name" value="ABHYDROLASE"/>
</dbReference>
<dbReference type="EMBL" id="JAAGBB010000020">
    <property type="protein sequence ID" value="MBR0666146.1"/>
    <property type="molecule type" value="Genomic_DNA"/>
</dbReference>
<evidence type="ECO:0000256" key="1">
    <source>
        <dbReference type="ARBA" id="ARBA00022801"/>
    </source>
</evidence>
<evidence type="ECO:0000313" key="4">
    <source>
        <dbReference type="Proteomes" id="UP001196870"/>
    </source>
</evidence>
<dbReference type="GO" id="GO:0016787">
    <property type="term" value="F:hydrolase activity"/>
    <property type="evidence" value="ECO:0007669"/>
    <property type="project" value="UniProtKB-KW"/>
</dbReference>
<dbReference type="InterPro" id="IPR029058">
    <property type="entry name" value="AB_hydrolase_fold"/>
</dbReference>
<gene>
    <name evidence="3" type="ORF">GXW71_17430</name>
</gene>
<accession>A0ABS5F0T0</accession>
<dbReference type="InterPro" id="IPR000073">
    <property type="entry name" value="AB_hydrolase_1"/>
</dbReference>
<keyword evidence="4" id="KW-1185">Reference proteome</keyword>
<dbReference type="Proteomes" id="UP001196870">
    <property type="component" value="Unassembled WGS sequence"/>
</dbReference>
<proteinExistence type="predicted"/>
<dbReference type="SUPFAM" id="SSF53474">
    <property type="entry name" value="alpha/beta-Hydrolases"/>
    <property type="match status" value="1"/>
</dbReference>
<dbReference type="Pfam" id="PF00561">
    <property type="entry name" value="Abhydrolase_1"/>
    <property type="match status" value="1"/>
</dbReference>
<name>A0ABS5F0T0_9PROT</name>
<keyword evidence="1 3" id="KW-0378">Hydrolase</keyword>
<comment type="caution">
    <text evidence="3">The sequence shown here is derived from an EMBL/GenBank/DDBJ whole genome shotgun (WGS) entry which is preliminary data.</text>
</comment>
<evidence type="ECO:0000313" key="3">
    <source>
        <dbReference type="EMBL" id="MBR0666146.1"/>
    </source>
</evidence>
<dbReference type="Gene3D" id="3.40.50.1820">
    <property type="entry name" value="alpha/beta hydrolase"/>
    <property type="match status" value="1"/>
</dbReference>
<dbReference type="PANTHER" id="PTHR46118">
    <property type="entry name" value="PROTEIN ABHD11"/>
    <property type="match status" value="1"/>
</dbReference>
<feature type="domain" description="AB hydrolase-1" evidence="2">
    <location>
        <begin position="13"/>
        <end position="238"/>
    </location>
</feature>
<organism evidence="3 4">
    <name type="scientific">Plastoroseomonas hellenica</name>
    <dbReference type="NCBI Taxonomy" id="2687306"/>
    <lineage>
        <taxon>Bacteria</taxon>
        <taxon>Pseudomonadati</taxon>
        <taxon>Pseudomonadota</taxon>
        <taxon>Alphaproteobacteria</taxon>
        <taxon>Acetobacterales</taxon>
        <taxon>Acetobacteraceae</taxon>
        <taxon>Plastoroseomonas</taxon>
    </lineage>
</organism>
<reference evidence="4" key="1">
    <citation type="journal article" date="2021" name="Syst. Appl. Microbiol.">
        <title>Roseomonas hellenica sp. nov., isolated from roots of wild-growing Alkanna tinctoria.</title>
        <authorList>
            <person name="Rat A."/>
            <person name="Naranjo H.D."/>
            <person name="Lebbe L."/>
            <person name="Cnockaert M."/>
            <person name="Krigas N."/>
            <person name="Grigoriadou K."/>
            <person name="Maloupa E."/>
            <person name="Willems A."/>
        </authorList>
    </citation>
    <scope>NUCLEOTIDE SEQUENCE [LARGE SCALE GENOMIC DNA]</scope>
    <source>
        <strain evidence="4">LMG 31523</strain>
    </source>
</reference>
<dbReference type="PANTHER" id="PTHR46118:SF4">
    <property type="entry name" value="PROTEIN ABHD11"/>
    <property type="match status" value="1"/>
</dbReference>
<sequence>MRLNAVDAGTGTPVVLLHGLFGAAQNWGTVQSALASLARVVALDLRNHGASPHDPVMDYAAMAADVAETMTALGIPSAAVLGHSMGGKVAMALALTAPERVERLVVVDIAPRHYGPSNRTIAAALQALPLEHNLTRKAADAALAATIAEPGMRAFLLQNLRFENPPYWRNGLDEIAAAMPVIEDFPELGATYAGPVGVIRGSRSDYVRDEDWPAIRALFPAATLTAVAAGHWVHAENPAGFLEVAEPLLGLG</sequence>
<evidence type="ECO:0000259" key="2">
    <source>
        <dbReference type="Pfam" id="PF00561"/>
    </source>
</evidence>
<dbReference type="RefSeq" id="WP_211853818.1">
    <property type="nucleotide sequence ID" value="NZ_JAAGBB010000020.1"/>
</dbReference>
<protein>
    <submittedName>
        <fullName evidence="3">Alpha/beta fold hydrolase</fullName>
    </submittedName>
</protein>